<dbReference type="GO" id="GO:0003677">
    <property type="term" value="F:DNA binding"/>
    <property type="evidence" value="ECO:0007669"/>
    <property type="project" value="InterPro"/>
</dbReference>
<name>A0A0H3C9V3_CAUVN</name>
<dbReference type="GeneID" id="7330622"/>
<feature type="region of interest" description="Disordered" evidence="2">
    <location>
        <begin position="314"/>
        <end position="334"/>
    </location>
</feature>
<keyword evidence="3" id="KW-0472">Membrane</keyword>
<accession>A0A0H3C9V3</accession>
<keyword evidence="3" id="KW-0812">Transmembrane</keyword>
<evidence type="ECO:0000256" key="2">
    <source>
        <dbReference type="SAM" id="MobiDB-lite"/>
    </source>
</evidence>
<keyword evidence="3" id="KW-1133">Transmembrane helix</keyword>
<dbReference type="Proteomes" id="UP000001364">
    <property type="component" value="Chromosome"/>
</dbReference>
<feature type="transmembrane region" description="Helical" evidence="3">
    <location>
        <begin position="69"/>
        <end position="95"/>
    </location>
</feature>
<dbReference type="InterPro" id="IPR011010">
    <property type="entry name" value="DNA_brk_join_enz"/>
</dbReference>
<dbReference type="SUPFAM" id="SSF56349">
    <property type="entry name" value="DNA breaking-rejoining enzymes"/>
    <property type="match status" value="1"/>
</dbReference>
<dbReference type="InterPro" id="IPR013762">
    <property type="entry name" value="Integrase-like_cat_sf"/>
</dbReference>
<dbReference type="RefSeq" id="WP_010920245.1">
    <property type="nucleotide sequence ID" value="NC_011916.1"/>
</dbReference>
<gene>
    <name evidence="4" type="ordered locus">CCNA_02470</name>
</gene>
<dbReference type="Gene3D" id="1.10.443.10">
    <property type="entry name" value="Intergrase catalytic core"/>
    <property type="match status" value="1"/>
</dbReference>
<evidence type="ECO:0000313" key="4">
    <source>
        <dbReference type="EMBL" id="ACL95935.1"/>
    </source>
</evidence>
<dbReference type="GO" id="GO:0006310">
    <property type="term" value="P:DNA recombination"/>
    <property type="evidence" value="ECO:0007669"/>
    <property type="project" value="UniProtKB-KW"/>
</dbReference>
<keyword evidence="5" id="KW-1185">Reference proteome</keyword>
<sequence length="334" mass="36107">MEETGHEESSNVRARRLKPRGLSDVGEVGFGGTVPELRGEARAQVIFGAEERTRRGPAHRQAWRHRQSVGGVIVVVMMVVWSGDLGIGVAVRVAIGRSIGGDTGVTGPVLFILTMTILAMTDVVFVLVEQSASEGVCRVTLADRMEHAVRRSDRGLDDKQPDEHGGEHPHPSSQLFVRPKDHRRPDQQLSGSSSPFSLLRAMATIRSTLRSGEQPKASNSPSSLFTSEGSGGSSRRTGWSRDLAMFNCAIDVKLRGCDLVELRVSDLATSGAVRGARQNRPAENRTPVPLESTKPSRDALAVWLKVRGRLKDDSSAIGSSRARSGTLASRSMTR</sequence>
<reference evidence="4 5" key="1">
    <citation type="journal article" date="2010" name="J. Bacteriol.">
        <title>The genetic basis of laboratory adaptation in Caulobacter crescentus.</title>
        <authorList>
            <person name="Marks M.E."/>
            <person name="Castro-Rojas C.M."/>
            <person name="Teiling C."/>
            <person name="Du L."/>
            <person name="Kapatral V."/>
            <person name="Walunas T.L."/>
            <person name="Crosson S."/>
        </authorList>
    </citation>
    <scope>NUCLEOTIDE SEQUENCE [LARGE SCALE GENOMIC DNA]</scope>
    <source>
        <strain evidence="5">NA1000 / CB15N</strain>
    </source>
</reference>
<keyword evidence="1" id="KW-0233">DNA recombination</keyword>
<proteinExistence type="predicted"/>
<dbReference type="GO" id="GO:0015074">
    <property type="term" value="P:DNA integration"/>
    <property type="evidence" value="ECO:0007669"/>
    <property type="project" value="InterPro"/>
</dbReference>
<feature type="transmembrane region" description="Helical" evidence="3">
    <location>
        <begin position="107"/>
        <end position="128"/>
    </location>
</feature>
<organism evidence="4 5">
    <name type="scientific">Caulobacter vibrioides (strain NA1000 / CB15N)</name>
    <name type="common">Caulobacter crescentus</name>
    <dbReference type="NCBI Taxonomy" id="565050"/>
    <lineage>
        <taxon>Bacteria</taxon>
        <taxon>Pseudomonadati</taxon>
        <taxon>Pseudomonadota</taxon>
        <taxon>Alphaproteobacteria</taxon>
        <taxon>Caulobacterales</taxon>
        <taxon>Caulobacteraceae</taxon>
        <taxon>Caulobacter</taxon>
    </lineage>
</organism>
<protein>
    <submittedName>
        <fullName evidence="4">DNA integration/recombination/inversion protein</fullName>
    </submittedName>
</protein>
<feature type="compositionally biased region" description="Low complexity" evidence="2">
    <location>
        <begin position="315"/>
        <end position="325"/>
    </location>
</feature>
<feature type="region of interest" description="Disordered" evidence="2">
    <location>
        <begin position="149"/>
        <end position="195"/>
    </location>
</feature>
<feature type="region of interest" description="Disordered" evidence="2">
    <location>
        <begin position="208"/>
        <end position="238"/>
    </location>
</feature>
<dbReference type="AlphaFoldDB" id="A0A0H3C9V3"/>
<evidence type="ECO:0000313" key="5">
    <source>
        <dbReference type="Proteomes" id="UP000001364"/>
    </source>
</evidence>
<feature type="region of interest" description="Disordered" evidence="2">
    <location>
        <begin position="272"/>
        <end position="294"/>
    </location>
</feature>
<feature type="compositionally biased region" description="Basic and acidic residues" evidence="2">
    <location>
        <begin position="149"/>
        <end position="170"/>
    </location>
</feature>
<evidence type="ECO:0000256" key="3">
    <source>
        <dbReference type="SAM" id="Phobius"/>
    </source>
</evidence>
<dbReference type="KEGG" id="ccs:CCNA_02470"/>
<evidence type="ECO:0000256" key="1">
    <source>
        <dbReference type="ARBA" id="ARBA00023172"/>
    </source>
</evidence>
<dbReference type="EMBL" id="CP001340">
    <property type="protein sequence ID" value="ACL95935.1"/>
    <property type="molecule type" value="Genomic_DNA"/>
</dbReference>
<dbReference type="RefSeq" id="YP_002517843.1">
    <property type="nucleotide sequence ID" value="NC_011916.1"/>
</dbReference>
<feature type="compositionally biased region" description="Polar residues" evidence="2">
    <location>
        <begin position="208"/>
        <end position="228"/>
    </location>
</feature>
<dbReference type="HOGENOM" id="CLU_830782_0_0_5"/>